<keyword evidence="11" id="KW-1185">Reference proteome</keyword>
<dbReference type="Pfam" id="PF13145">
    <property type="entry name" value="Rotamase_2"/>
    <property type="match status" value="1"/>
</dbReference>
<evidence type="ECO:0000256" key="6">
    <source>
        <dbReference type="ARBA" id="ARBA00030642"/>
    </source>
</evidence>
<dbReference type="EMBL" id="JAZHOF010000001">
    <property type="protein sequence ID" value="MEJ8570276.1"/>
    <property type="molecule type" value="Genomic_DNA"/>
</dbReference>
<gene>
    <name evidence="10" type="ORF">V3328_02225</name>
</gene>
<dbReference type="SUPFAM" id="SSF109998">
    <property type="entry name" value="Triger factor/SurA peptide-binding domain-like"/>
    <property type="match status" value="1"/>
</dbReference>
<keyword evidence="8 10" id="KW-0413">Isomerase</keyword>
<comment type="similarity">
    <text evidence="2">Belongs to the PpiC/parvulin rotamase family.</text>
</comment>
<accession>A0AAW9RS14</accession>
<feature type="domain" description="PpiC" evidence="9">
    <location>
        <begin position="179"/>
        <end position="277"/>
    </location>
</feature>
<evidence type="ECO:0000256" key="3">
    <source>
        <dbReference type="ARBA" id="ARBA00013194"/>
    </source>
</evidence>
<dbReference type="InterPro" id="IPR027304">
    <property type="entry name" value="Trigger_fact/SurA_dom_sf"/>
</dbReference>
<evidence type="ECO:0000313" key="10">
    <source>
        <dbReference type="EMBL" id="MEJ8570276.1"/>
    </source>
</evidence>
<dbReference type="InterPro" id="IPR046357">
    <property type="entry name" value="PPIase_dom_sf"/>
</dbReference>
<name>A0AAW9RS14_9HYPH</name>
<dbReference type="AlphaFoldDB" id="A0AAW9RS14"/>
<evidence type="ECO:0000256" key="7">
    <source>
        <dbReference type="ARBA" id="ARBA00031484"/>
    </source>
</evidence>
<evidence type="ECO:0000256" key="5">
    <source>
        <dbReference type="ARBA" id="ARBA00023110"/>
    </source>
</evidence>
<dbReference type="InterPro" id="IPR000297">
    <property type="entry name" value="PPIase_PpiC"/>
</dbReference>
<evidence type="ECO:0000256" key="2">
    <source>
        <dbReference type="ARBA" id="ARBA00007656"/>
    </source>
</evidence>
<dbReference type="InterPro" id="IPR050245">
    <property type="entry name" value="PrsA_foldase"/>
</dbReference>
<sequence>MLPALIRAPVLHFVLLGGLLFLADTVWQNRTAAGHADAAGIPLSISASDIDQMRRDFFVQNRFPPTPEQLSAAVETAIEEEVLYRGALDAGLDRDNEAVRQRLVQLARFVSDDPDQDPEALYRIALDLGLDRSDLVVRRQLSMMMRLAAANTPMTGETPPDDAELEAYLRDNPEKFVRPRRVRITHVYFSEDTHGAAARRRADKVLRSLRDGRLGPDQAVEAGDPFLLGHHLPWRTSTELEIHFGPSFAEATDDLKPGTWSGPVRSGYGWHLIRIDDVEPASLPPLAEIRDRVLATVIADRREWRVRETVEQMRSQYRIEVEWPSPDRVSATGVRSDG</sequence>
<dbReference type="RefSeq" id="WP_340328008.1">
    <property type="nucleotide sequence ID" value="NZ_JAZHOF010000001.1"/>
</dbReference>
<evidence type="ECO:0000313" key="11">
    <source>
        <dbReference type="Proteomes" id="UP001378188"/>
    </source>
</evidence>
<evidence type="ECO:0000256" key="1">
    <source>
        <dbReference type="ARBA" id="ARBA00000971"/>
    </source>
</evidence>
<dbReference type="Gene3D" id="3.10.50.40">
    <property type="match status" value="1"/>
</dbReference>
<comment type="catalytic activity">
    <reaction evidence="1">
        <text>[protein]-peptidylproline (omega=180) = [protein]-peptidylproline (omega=0)</text>
        <dbReference type="Rhea" id="RHEA:16237"/>
        <dbReference type="Rhea" id="RHEA-COMP:10747"/>
        <dbReference type="Rhea" id="RHEA-COMP:10748"/>
        <dbReference type="ChEBI" id="CHEBI:83833"/>
        <dbReference type="ChEBI" id="CHEBI:83834"/>
        <dbReference type="EC" id="5.2.1.8"/>
    </reaction>
</comment>
<dbReference type="SUPFAM" id="SSF54534">
    <property type="entry name" value="FKBP-like"/>
    <property type="match status" value="1"/>
</dbReference>
<evidence type="ECO:0000259" key="9">
    <source>
        <dbReference type="PROSITE" id="PS50198"/>
    </source>
</evidence>
<organism evidence="10 11">
    <name type="scientific">Microbaculum marinum</name>
    <dbReference type="NCBI Taxonomy" id="1764581"/>
    <lineage>
        <taxon>Bacteria</taxon>
        <taxon>Pseudomonadati</taxon>
        <taxon>Pseudomonadota</taxon>
        <taxon>Alphaproteobacteria</taxon>
        <taxon>Hyphomicrobiales</taxon>
        <taxon>Tepidamorphaceae</taxon>
        <taxon>Microbaculum</taxon>
    </lineage>
</organism>
<dbReference type="PANTHER" id="PTHR47245">
    <property type="entry name" value="PEPTIDYLPROLYL ISOMERASE"/>
    <property type="match status" value="1"/>
</dbReference>
<evidence type="ECO:0000256" key="8">
    <source>
        <dbReference type="PROSITE-ProRule" id="PRU00278"/>
    </source>
</evidence>
<dbReference type="PANTHER" id="PTHR47245:SF2">
    <property type="entry name" value="PEPTIDYL-PROLYL CIS-TRANS ISOMERASE HP_0175-RELATED"/>
    <property type="match status" value="1"/>
</dbReference>
<proteinExistence type="inferred from homology"/>
<dbReference type="GO" id="GO:0003755">
    <property type="term" value="F:peptidyl-prolyl cis-trans isomerase activity"/>
    <property type="evidence" value="ECO:0007669"/>
    <property type="project" value="UniProtKB-KW"/>
</dbReference>
<protein>
    <recommendedName>
        <fullName evidence="4">Parvulin-like PPIase</fullName>
        <ecNumber evidence="3">5.2.1.8</ecNumber>
    </recommendedName>
    <alternativeName>
        <fullName evidence="6">Peptidyl-prolyl cis-trans isomerase plp</fullName>
    </alternativeName>
    <alternativeName>
        <fullName evidence="7">Rotamase plp</fullName>
    </alternativeName>
</protein>
<reference evidence="10 11" key="1">
    <citation type="submission" date="2024-02" db="EMBL/GenBank/DDBJ databases">
        <title>Genome analysis and characterization of Microbaculum marinisediminis sp. nov., isolated from marine sediment.</title>
        <authorList>
            <person name="Du Z.-J."/>
            <person name="Ye Y.-Q."/>
            <person name="Zhang Z.-R."/>
            <person name="Yuan S.-M."/>
            <person name="Zhang X.-Y."/>
        </authorList>
    </citation>
    <scope>NUCLEOTIDE SEQUENCE [LARGE SCALE GENOMIC DNA]</scope>
    <source>
        <strain evidence="10 11">SDUM1044001</strain>
    </source>
</reference>
<comment type="caution">
    <text evidence="10">The sequence shown here is derived from an EMBL/GenBank/DDBJ whole genome shotgun (WGS) entry which is preliminary data.</text>
</comment>
<evidence type="ECO:0000256" key="4">
    <source>
        <dbReference type="ARBA" id="ARBA00018370"/>
    </source>
</evidence>
<dbReference type="EC" id="5.2.1.8" evidence="3"/>
<dbReference type="PROSITE" id="PS50198">
    <property type="entry name" value="PPIC_PPIASE_2"/>
    <property type="match status" value="1"/>
</dbReference>
<dbReference type="Proteomes" id="UP001378188">
    <property type="component" value="Unassembled WGS sequence"/>
</dbReference>
<keyword evidence="5 8" id="KW-0697">Rotamase</keyword>